<reference evidence="4" key="3">
    <citation type="submission" date="2025-09" db="UniProtKB">
        <authorList>
            <consortium name="Ensembl"/>
        </authorList>
    </citation>
    <scope>IDENTIFICATION</scope>
</reference>
<reference evidence="4 5" key="1">
    <citation type="submission" date="2020-02" db="EMBL/GenBank/DDBJ databases">
        <title>Esox lucius (northern pike) genome, fEsoLuc1, primary haplotype.</title>
        <authorList>
            <person name="Myers G."/>
            <person name="Karagic N."/>
            <person name="Meyer A."/>
            <person name="Pippel M."/>
            <person name="Reichard M."/>
            <person name="Winkler S."/>
            <person name="Tracey A."/>
            <person name="Sims Y."/>
            <person name="Howe K."/>
            <person name="Rhie A."/>
            <person name="Formenti G."/>
            <person name="Durbin R."/>
            <person name="Fedrigo O."/>
            <person name="Jarvis E.D."/>
        </authorList>
    </citation>
    <scope>NUCLEOTIDE SEQUENCE [LARGE SCALE GENOMIC DNA]</scope>
</reference>
<evidence type="ECO:0000256" key="1">
    <source>
        <dbReference type="ARBA" id="ARBA00023180"/>
    </source>
</evidence>
<feature type="transmembrane region" description="Helical" evidence="2">
    <location>
        <begin position="7"/>
        <end position="29"/>
    </location>
</feature>
<dbReference type="Gene3D" id="3.30.500.10">
    <property type="entry name" value="MHC class I-like antigen recognition-like"/>
    <property type="match status" value="1"/>
</dbReference>
<evidence type="ECO:0000313" key="4">
    <source>
        <dbReference type="Ensembl" id="ENSELUP00000091465.1"/>
    </source>
</evidence>
<accession>A0AAY5KT24</accession>
<keyword evidence="1" id="KW-0325">Glycoprotein</keyword>
<evidence type="ECO:0000256" key="2">
    <source>
        <dbReference type="SAM" id="Phobius"/>
    </source>
</evidence>
<feature type="domain" description="MHC class I-like antigen recognition-like" evidence="3">
    <location>
        <begin position="22"/>
        <end position="108"/>
    </location>
</feature>
<dbReference type="GO" id="GO:0005615">
    <property type="term" value="C:extracellular space"/>
    <property type="evidence" value="ECO:0007669"/>
    <property type="project" value="TreeGrafter"/>
</dbReference>
<keyword evidence="2" id="KW-1133">Transmembrane helix</keyword>
<reference evidence="4" key="2">
    <citation type="submission" date="2025-08" db="UniProtKB">
        <authorList>
            <consortium name="Ensembl"/>
        </authorList>
    </citation>
    <scope>IDENTIFICATION</scope>
</reference>
<dbReference type="SUPFAM" id="SSF54452">
    <property type="entry name" value="MHC antigen-recognition domain"/>
    <property type="match status" value="1"/>
</dbReference>
<name>A0AAY5KT24_ESOLU</name>
<proteinExistence type="predicted"/>
<dbReference type="GeneTree" id="ENSGT00940000175658"/>
<dbReference type="InterPro" id="IPR037055">
    <property type="entry name" value="MHC_I-like_Ag-recog_sf"/>
</dbReference>
<dbReference type="GO" id="GO:0009897">
    <property type="term" value="C:external side of plasma membrane"/>
    <property type="evidence" value="ECO:0007669"/>
    <property type="project" value="TreeGrafter"/>
</dbReference>
<keyword evidence="2" id="KW-0812">Transmembrane</keyword>
<dbReference type="InterPro" id="IPR050208">
    <property type="entry name" value="MHC_class-I_related"/>
</dbReference>
<evidence type="ECO:0000313" key="5">
    <source>
        <dbReference type="Proteomes" id="UP000265140"/>
    </source>
</evidence>
<sequence>MLPRRWFLLYYAINVYVSLSATHTLQYFYTGTSGIPNFPEFMTVGMVDGYQIDHYDSITKRAVQKAEWISGAVDPEYWNRNTQIYAGNEPGFKSGIDILKSRFNQTEGE</sequence>
<keyword evidence="5" id="KW-1185">Reference proteome</keyword>
<dbReference type="PANTHER" id="PTHR16675">
    <property type="entry name" value="MHC CLASS I-RELATED"/>
    <property type="match status" value="1"/>
</dbReference>
<organism evidence="4 5">
    <name type="scientific">Esox lucius</name>
    <name type="common">Northern pike</name>
    <dbReference type="NCBI Taxonomy" id="8010"/>
    <lineage>
        <taxon>Eukaryota</taxon>
        <taxon>Metazoa</taxon>
        <taxon>Chordata</taxon>
        <taxon>Craniata</taxon>
        <taxon>Vertebrata</taxon>
        <taxon>Euteleostomi</taxon>
        <taxon>Actinopterygii</taxon>
        <taxon>Neopterygii</taxon>
        <taxon>Teleostei</taxon>
        <taxon>Protacanthopterygii</taxon>
        <taxon>Esociformes</taxon>
        <taxon>Esocidae</taxon>
        <taxon>Esox</taxon>
    </lineage>
</organism>
<dbReference type="AlphaFoldDB" id="A0AAY5KT24"/>
<protein>
    <recommendedName>
        <fullName evidence="3">MHC class I-like antigen recognition-like domain-containing protein</fullName>
    </recommendedName>
</protein>
<dbReference type="Ensembl" id="ENSELUT00000097666.1">
    <property type="protein sequence ID" value="ENSELUP00000091465.1"/>
    <property type="gene ID" value="ENSELUG00000034923.1"/>
</dbReference>
<dbReference type="PANTHER" id="PTHR16675:SF237">
    <property type="entry name" value="MHC CLASS I ANTIGEN TRANSCRIPT VARIANT 1-RELATED"/>
    <property type="match status" value="1"/>
</dbReference>
<keyword evidence="2" id="KW-0472">Membrane</keyword>
<gene>
    <name evidence="4" type="primary">UBE2H</name>
</gene>
<dbReference type="InterPro" id="IPR011161">
    <property type="entry name" value="MHC_I-like_Ag-recog"/>
</dbReference>
<dbReference type="GO" id="GO:0006955">
    <property type="term" value="P:immune response"/>
    <property type="evidence" value="ECO:0007669"/>
    <property type="project" value="TreeGrafter"/>
</dbReference>
<dbReference type="Pfam" id="PF00129">
    <property type="entry name" value="MHC_I"/>
    <property type="match status" value="1"/>
</dbReference>
<dbReference type="Proteomes" id="UP000265140">
    <property type="component" value="Chromosome 10"/>
</dbReference>
<evidence type="ECO:0000259" key="3">
    <source>
        <dbReference type="Pfam" id="PF00129"/>
    </source>
</evidence>
<dbReference type="InterPro" id="IPR011162">
    <property type="entry name" value="MHC_I/II-like_Ag-recog"/>
</dbReference>